<evidence type="ECO:0000256" key="1">
    <source>
        <dbReference type="ARBA" id="ARBA00004196"/>
    </source>
</evidence>
<evidence type="ECO:0000259" key="3">
    <source>
        <dbReference type="Pfam" id="PF13407"/>
    </source>
</evidence>
<comment type="subcellular location">
    <subcellularLocation>
        <location evidence="1">Cell envelope</location>
    </subcellularLocation>
</comment>
<comment type="caution">
    <text evidence="4">The sequence shown here is derived from an EMBL/GenBank/DDBJ whole genome shotgun (WGS) entry which is preliminary data.</text>
</comment>
<evidence type="ECO:0000256" key="2">
    <source>
        <dbReference type="ARBA" id="ARBA00007639"/>
    </source>
</evidence>
<name>A0ABR8PSS4_9CLOT</name>
<evidence type="ECO:0000313" key="4">
    <source>
        <dbReference type="EMBL" id="MBD7911223.1"/>
    </source>
</evidence>
<dbReference type="Gene3D" id="3.40.50.2300">
    <property type="match status" value="2"/>
</dbReference>
<proteinExistence type="inferred from homology"/>
<dbReference type="InterPro" id="IPR026266">
    <property type="entry name" value="AraF"/>
</dbReference>
<dbReference type="Proteomes" id="UP000627781">
    <property type="component" value="Unassembled WGS sequence"/>
</dbReference>
<dbReference type="RefSeq" id="WP_143318037.1">
    <property type="nucleotide sequence ID" value="NZ_JACSRA010000009.1"/>
</dbReference>
<evidence type="ECO:0000313" key="5">
    <source>
        <dbReference type="Proteomes" id="UP000627781"/>
    </source>
</evidence>
<dbReference type="PANTHER" id="PTHR30036">
    <property type="entry name" value="D-XYLOSE-BINDING PERIPLASMIC PROTEIN"/>
    <property type="match status" value="1"/>
</dbReference>
<dbReference type="Pfam" id="PF13407">
    <property type="entry name" value="Peripla_BP_4"/>
    <property type="match status" value="1"/>
</dbReference>
<accession>A0ABR8PSS4</accession>
<reference evidence="4 5" key="1">
    <citation type="submission" date="2020-08" db="EMBL/GenBank/DDBJ databases">
        <title>A Genomic Blueprint of the Chicken Gut Microbiome.</title>
        <authorList>
            <person name="Gilroy R."/>
            <person name="Ravi A."/>
            <person name="Getino M."/>
            <person name="Pursley I."/>
            <person name="Horton D.L."/>
            <person name="Alikhan N.-F."/>
            <person name="Baker D."/>
            <person name="Gharbi K."/>
            <person name="Hall N."/>
            <person name="Watson M."/>
            <person name="Adriaenssens E.M."/>
            <person name="Foster-Nyarko E."/>
            <person name="Jarju S."/>
            <person name="Secka A."/>
            <person name="Antonio M."/>
            <person name="Oren A."/>
            <person name="Chaudhuri R."/>
            <person name="La Ragione R.M."/>
            <person name="Hildebrand F."/>
            <person name="Pallen M.J."/>
        </authorList>
    </citation>
    <scope>NUCLEOTIDE SEQUENCE [LARGE SCALE GENOMIC DNA]</scope>
    <source>
        <strain evidence="4 5">Sa3CVN1</strain>
    </source>
</reference>
<organism evidence="4 5">
    <name type="scientific">Clostridium cibarium</name>
    <dbReference type="NCBI Taxonomy" id="2762247"/>
    <lineage>
        <taxon>Bacteria</taxon>
        <taxon>Bacillati</taxon>
        <taxon>Bacillota</taxon>
        <taxon>Clostridia</taxon>
        <taxon>Eubacteriales</taxon>
        <taxon>Clostridiaceae</taxon>
        <taxon>Clostridium</taxon>
    </lineage>
</organism>
<feature type="domain" description="Periplasmic binding protein" evidence="3">
    <location>
        <begin position="36"/>
        <end position="268"/>
    </location>
</feature>
<dbReference type="SUPFAM" id="SSF53822">
    <property type="entry name" value="Periplasmic binding protein-like I"/>
    <property type="match status" value="1"/>
</dbReference>
<dbReference type="PIRSF" id="PIRSF002816">
    <property type="entry name" value="AraF"/>
    <property type="match status" value="1"/>
</dbReference>
<comment type="similarity">
    <text evidence="2">Belongs to the bacterial solute-binding protein 2 family.</text>
</comment>
<dbReference type="InterPro" id="IPR028082">
    <property type="entry name" value="Peripla_BP_I"/>
</dbReference>
<dbReference type="InterPro" id="IPR025997">
    <property type="entry name" value="SBP_2_dom"/>
</dbReference>
<dbReference type="CDD" id="cd01540">
    <property type="entry name" value="PBP1_arabinose_binding"/>
    <property type="match status" value="1"/>
</dbReference>
<sequence>MNKKIPLVVIVIFSTFIFSYNKISNTEDNKKSDLVIAVIYKTLDETWFQEESEAAKNKALEMGAKDVITIDAKMNPDVYLSALDNLITQKVDGILICIPDQKLSKITVDRCKKANIPIIACDDPLTDDKGNYLTPFVGIDSNQIGRDMTNLMVDYLKNNNKLTDPKSSGLLLMTMDSVSSCIPRTEGQLNTFKESFPDFPKENIFQSEYNGQSEKSFYSAASTINANKNIKNWFVMSANEAGTIGAIKALEQSGLAESAVVVGVGGYVAKDEFQKQNSPLIASAYISATEVGEIAAEKLIENLLLNKKIPDKYLVNDKIITRDNYQDQTTLINGL</sequence>
<gene>
    <name evidence="4" type="ORF">H9661_07625</name>
</gene>
<dbReference type="InterPro" id="IPR050555">
    <property type="entry name" value="Bact_Solute-Bind_Prot2"/>
</dbReference>
<protein>
    <submittedName>
        <fullName evidence="4">Arabinose ABC transporter substrate-binding protein</fullName>
    </submittedName>
</protein>
<dbReference type="EMBL" id="JACSRA010000009">
    <property type="protein sequence ID" value="MBD7911223.1"/>
    <property type="molecule type" value="Genomic_DNA"/>
</dbReference>
<keyword evidence="5" id="KW-1185">Reference proteome</keyword>
<dbReference type="PANTHER" id="PTHR30036:SF7">
    <property type="entry name" value="ABC TRANSPORTER PERIPLASMIC-BINDING PROTEIN YPHF"/>
    <property type="match status" value="1"/>
</dbReference>